<sequence length="189" mass="20802">MNNLYEEPFETLVLKCLSFTVVNSFFTWVAVIAAAVSLWRIRVLGINVSASPDSQSCHQHKSRDLSLPQLAVPASWVVEEEGDGEARNACAVSADGDGGGDGTVKGKFTAYFVRDVWEGEWGDYDGRMTEVEGCGDGGDDGVWEFEEWVGKRRGDLGWYRNQDLTVINGNVVRLWDGVSVSGWSRSPLC</sequence>
<keyword evidence="1" id="KW-0472">Membrane</keyword>
<evidence type="ECO:0000313" key="3">
    <source>
        <dbReference type="Proteomes" id="UP001417504"/>
    </source>
</evidence>
<comment type="caution">
    <text evidence="2">The sequence shown here is derived from an EMBL/GenBank/DDBJ whole genome shotgun (WGS) entry which is preliminary data.</text>
</comment>
<evidence type="ECO:0000313" key="2">
    <source>
        <dbReference type="EMBL" id="KAK9131482.1"/>
    </source>
</evidence>
<dbReference type="PANTHER" id="PTHR36369:SF1">
    <property type="entry name" value="TRANSMEMBRANE PROTEIN"/>
    <property type="match status" value="1"/>
</dbReference>
<dbReference type="PANTHER" id="PTHR36369">
    <property type="entry name" value="TRANSMEMBRANE PROTEIN"/>
    <property type="match status" value="1"/>
</dbReference>
<keyword evidence="3" id="KW-1185">Reference proteome</keyword>
<keyword evidence="1" id="KW-1133">Transmembrane helix</keyword>
<gene>
    <name evidence="2" type="ORF">Sjap_011969</name>
</gene>
<accession>A0AAP0P560</accession>
<feature type="transmembrane region" description="Helical" evidence="1">
    <location>
        <begin position="12"/>
        <end position="39"/>
    </location>
</feature>
<organism evidence="2 3">
    <name type="scientific">Stephania japonica</name>
    <dbReference type="NCBI Taxonomy" id="461633"/>
    <lineage>
        <taxon>Eukaryota</taxon>
        <taxon>Viridiplantae</taxon>
        <taxon>Streptophyta</taxon>
        <taxon>Embryophyta</taxon>
        <taxon>Tracheophyta</taxon>
        <taxon>Spermatophyta</taxon>
        <taxon>Magnoliopsida</taxon>
        <taxon>Ranunculales</taxon>
        <taxon>Menispermaceae</taxon>
        <taxon>Menispermoideae</taxon>
        <taxon>Cissampelideae</taxon>
        <taxon>Stephania</taxon>
    </lineage>
</organism>
<dbReference type="Proteomes" id="UP001417504">
    <property type="component" value="Unassembled WGS sequence"/>
</dbReference>
<reference evidence="2 3" key="1">
    <citation type="submission" date="2024-01" db="EMBL/GenBank/DDBJ databases">
        <title>Genome assemblies of Stephania.</title>
        <authorList>
            <person name="Yang L."/>
        </authorList>
    </citation>
    <scope>NUCLEOTIDE SEQUENCE [LARGE SCALE GENOMIC DNA]</scope>
    <source>
        <strain evidence="2">QJT</strain>
        <tissue evidence="2">Leaf</tissue>
    </source>
</reference>
<protein>
    <submittedName>
        <fullName evidence="2">Uncharacterized protein</fullName>
    </submittedName>
</protein>
<keyword evidence="1" id="KW-0812">Transmembrane</keyword>
<dbReference type="AlphaFoldDB" id="A0AAP0P560"/>
<name>A0AAP0P560_9MAGN</name>
<dbReference type="EMBL" id="JBBNAE010000004">
    <property type="protein sequence ID" value="KAK9131482.1"/>
    <property type="molecule type" value="Genomic_DNA"/>
</dbReference>
<evidence type="ECO:0000256" key="1">
    <source>
        <dbReference type="SAM" id="Phobius"/>
    </source>
</evidence>
<proteinExistence type="predicted"/>